<dbReference type="EMBL" id="AAXW01000002">
    <property type="protein sequence ID" value="EAZ93928.1"/>
    <property type="molecule type" value="Genomic_DNA"/>
</dbReference>
<proteinExistence type="predicted"/>
<sequence>MIENRKIIHNQRITTIQSRERVNPSYGTFSYLDMIISH</sequence>
<dbReference type="Proteomes" id="UP000003781">
    <property type="component" value="Unassembled WGS sequence"/>
</dbReference>
<protein>
    <submittedName>
        <fullName evidence="1">Uncharacterized protein</fullName>
    </submittedName>
</protein>
<organism evidence="1 2">
    <name type="scientific">Crocosphaera chwakensis CCY0110</name>
    <dbReference type="NCBI Taxonomy" id="391612"/>
    <lineage>
        <taxon>Bacteria</taxon>
        <taxon>Bacillati</taxon>
        <taxon>Cyanobacteriota</taxon>
        <taxon>Cyanophyceae</taxon>
        <taxon>Oscillatoriophycideae</taxon>
        <taxon>Chroococcales</taxon>
        <taxon>Aphanothecaceae</taxon>
        <taxon>Crocosphaera</taxon>
        <taxon>Crocosphaera chwakensis</taxon>
    </lineage>
</organism>
<name>A3IJE6_9CHRO</name>
<gene>
    <name evidence="1" type="ORF">CY0110_19072</name>
</gene>
<evidence type="ECO:0000313" key="1">
    <source>
        <dbReference type="EMBL" id="EAZ93928.1"/>
    </source>
</evidence>
<reference evidence="1 2" key="1">
    <citation type="submission" date="2007-03" db="EMBL/GenBank/DDBJ databases">
        <authorList>
            <person name="Stal L."/>
            <person name="Ferriera S."/>
            <person name="Johnson J."/>
            <person name="Kravitz S."/>
            <person name="Beeson K."/>
            <person name="Sutton G."/>
            <person name="Rogers Y.-H."/>
            <person name="Friedman R."/>
            <person name="Frazier M."/>
            <person name="Venter J.C."/>
        </authorList>
    </citation>
    <scope>NUCLEOTIDE SEQUENCE [LARGE SCALE GENOMIC DNA]</scope>
    <source>
        <strain evidence="1 2">CCY0110</strain>
    </source>
</reference>
<keyword evidence="2" id="KW-1185">Reference proteome</keyword>
<evidence type="ECO:0000313" key="2">
    <source>
        <dbReference type="Proteomes" id="UP000003781"/>
    </source>
</evidence>
<dbReference type="AlphaFoldDB" id="A3IJE6"/>
<comment type="caution">
    <text evidence="1">The sequence shown here is derived from an EMBL/GenBank/DDBJ whole genome shotgun (WGS) entry which is preliminary data.</text>
</comment>
<accession>A3IJE6</accession>